<feature type="compositionally biased region" description="Basic and acidic residues" evidence="1">
    <location>
        <begin position="63"/>
        <end position="74"/>
    </location>
</feature>
<accession>A0A9Q0YQV3</accession>
<evidence type="ECO:0000313" key="3">
    <source>
        <dbReference type="Proteomes" id="UP001152320"/>
    </source>
</evidence>
<feature type="region of interest" description="Disordered" evidence="1">
    <location>
        <begin position="33"/>
        <end position="82"/>
    </location>
</feature>
<evidence type="ECO:0000313" key="2">
    <source>
        <dbReference type="EMBL" id="KAJ8026799.1"/>
    </source>
</evidence>
<feature type="compositionally biased region" description="Basic and acidic residues" evidence="1">
    <location>
        <begin position="33"/>
        <end position="52"/>
    </location>
</feature>
<name>A0A9Q0YQV3_HOLLE</name>
<dbReference type="Proteomes" id="UP001152320">
    <property type="component" value="Chromosome 16"/>
</dbReference>
<dbReference type="EMBL" id="JAIZAY010000016">
    <property type="protein sequence ID" value="KAJ8026799.1"/>
    <property type="molecule type" value="Genomic_DNA"/>
</dbReference>
<dbReference type="AlphaFoldDB" id="A0A9Q0YQV3"/>
<reference evidence="2" key="1">
    <citation type="submission" date="2021-10" db="EMBL/GenBank/DDBJ databases">
        <title>Tropical sea cucumber genome reveals ecological adaptation and Cuvierian tubules defense mechanism.</title>
        <authorList>
            <person name="Chen T."/>
        </authorList>
    </citation>
    <scope>NUCLEOTIDE SEQUENCE</scope>
    <source>
        <strain evidence="2">Nanhai2018</strain>
        <tissue evidence="2">Muscle</tissue>
    </source>
</reference>
<keyword evidence="3" id="KW-1185">Reference proteome</keyword>
<sequence>MFNCIAWANIQTWHSGERRDYDARGCEFKTRLETQTTRRDGRRRQDCWDAKRWGKPPGPRGQLEGREGKGRLGKEGPFFLLR</sequence>
<comment type="caution">
    <text evidence="2">The sequence shown here is derived from an EMBL/GenBank/DDBJ whole genome shotgun (WGS) entry which is preliminary data.</text>
</comment>
<evidence type="ECO:0000256" key="1">
    <source>
        <dbReference type="SAM" id="MobiDB-lite"/>
    </source>
</evidence>
<organism evidence="2 3">
    <name type="scientific">Holothuria leucospilota</name>
    <name type="common">Black long sea cucumber</name>
    <name type="synonym">Mertensiothuria leucospilota</name>
    <dbReference type="NCBI Taxonomy" id="206669"/>
    <lineage>
        <taxon>Eukaryota</taxon>
        <taxon>Metazoa</taxon>
        <taxon>Echinodermata</taxon>
        <taxon>Eleutherozoa</taxon>
        <taxon>Echinozoa</taxon>
        <taxon>Holothuroidea</taxon>
        <taxon>Aspidochirotacea</taxon>
        <taxon>Aspidochirotida</taxon>
        <taxon>Holothuriidae</taxon>
        <taxon>Holothuria</taxon>
    </lineage>
</organism>
<protein>
    <submittedName>
        <fullName evidence="2">Uncharacterized protein</fullName>
    </submittedName>
</protein>
<gene>
    <name evidence="2" type="ORF">HOLleu_31741</name>
</gene>
<proteinExistence type="predicted"/>